<keyword evidence="1" id="KW-0732">Signal</keyword>
<evidence type="ECO:0000313" key="8">
    <source>
        <dbReference type="Proteomes" id="UP000002494"/>
    </source>
</evidence>
<dbReference type="AlphaFoldDB" id="D3ZAN0"/>
<name>D3ZAN0_RAT</name>
<organism evidence="7 8">
    <name type="scientific">Rattus norvegicus</name>
    <name type="common">Rat</name>
    <dbReference type="NCBI Taxonomy" id="10116"/>
    <lineage>
        <taxon>Eukaryota</taxon>
        <taxon>Metazoa</taxon>
        <taxon>Chordata</taxon>
        <taxon>Craniata</taxon>
        <taxon>Vertebrata</taxon>
        <taxon>Euteleostomi</taxon>
        <taxon>Mammalia</taxon>
        <taxon>Eutheria</taxon>
        <taxon>Euarchontoglires</taxon>
        <taxon>Glires</taxon>
        <taxon>Rodentia</taxon>
        <taxon>Myomorpha</taxon>
        <taxon>Muroidea</taxon>
        <taxon>Muridae</taxon>
        <taxon>Murinae</taxon>
        <taxon>Rattus</taxon>
    </lineage>
</organism>
<dbReference type="SMART" id="SM00409">
    <property type="entry name" value="IG"/>
    <property type="match status" value="4"/>
</dbReference>
<dbReference type="Proteomes" id="UP000002494">
    <property type="component" value="Chromosome 1"/>
</dbReference>
<evidence type="ECO:0000256" key="1">
    <source>
        <dbReference type="ARBA" id="ARBA00022729"/>
    </source>
</evidence>
<keyword evidence="2" id="KW-0325">Glycoprotein</keyword>
<dbReference type="RGD" id="7698003">
    <property type="gene designation" value="LOC102557319"/>
</dbReference>
<evidence type="ECO:0000256" key="4">
    <source>
        <dbReference type="ARBA" id="ARBA00038222"/>
    </source>
</evidence>
<dbReference type="RGD" id="41027479">
    <property type="gene designation" value="LOC120098290"/>
</dbReference>
<proteinExistence type="inferred from homology"/>
<keyword evidence="3" id="KW-0393">Immunoglobulin domain</keyword>
<dbReference type="Pfam" id="PF13927">
    <property type="entry name" value="Ig_3"/>
    <property type="match status" value="1"/>
</dbReference>
<dbReference type="InterPro" id="IPR013783">
    <property type="entry name" value="Ig-like_fold"/>
</dbReference>
<evidence type="ECO:0000313" key="7">
    <source>
        <dbReference type="Ensembl" id="ENSRNOP00000024155.8"/>
    </source>
</evidence>
<reference evidence="7" key="1">
    <citation type="submission" date="2024-01" db="EMBL/GenBank/DDBJ databases">
        <title>GRCr8: a new rat reference genome assembly contstructed from accurate long reads and long range scaffolding.</title>
        <authorList>
            <person name="Doris P.A."/>
            <person name="Kalbfleisch T."/>
            <person name="Li K."/>
            <person name="Howe K."/>
            <person name="Wood J."/>
        </authorList>
    </citation>
    <scope>NUCLEOTIDE SEQUENCE [LARGE SCALE GENOMIC DNA]</scope>
    <source>
        <strain evidence="7">Brown Norway</strain>
    </source>
</reference>
<dbReference type="InterPro" id="IPR036179">
    <property type="entry name" value="Ig-like_dom_sf"/>
</dbReference>
<feature type="region of interest" description="Disordered" evidence="5">
    <location>
        <begin position="27"/>
        <end position="54"/>
    </location>
</feature>
<dbReference type="SUPFAM" id="SSF48726">
    <property type="entry name" value="Immunoglobulin"/>
    <property type="match status" value="4"/>
</dbReference>
<dbReference type="Pfam" id="PF07686">
    <property type="entry name" value="V-set"/>
    <property type="match status" value="3"/>
</dbReference>
<dbReference type="InParanoid" id="D3ZAN0"/>
<dbReference type="InterPro" id="IPR007110">
    <property type="entry name" value="Ig-like_dom"/>
</dbReference>
<evidence type="ECO:0000256" key="2">
    <source>
        <dbReference type="ARBA" id="ARBA00023180"/>
    </source>
</evidence>
<dbReference type="InterPro" id="IPR013106">
    <property type="entry name" value="Ig_V-set"/>
</dbReference>
<sequence>MSLWDLKSPEVRVSRGESQWFNGTLTRTENNSESEDCMRREGRGGESQRAASPLTRPSMRRMIWGHLCRGFHREEMTPSSLLTSWLLPTTAQVTLESSPPQVVEGENVLLSVDNMPENIIGFGWFKGETDMNRGIALYSLRYTISLMGPVHSGRETLYGNGSLWIKNVTQEDTGFYTFRIINKHGKIQSNTTLFLHVKSSLFVCGHPFNPEQPTIESVPVSVSEWGSVLLRVHHLPNYLRTLFWYRGALVLNKLEIVRYRTFKDSYELGPAHSGRETMFNTGSLLLQNVTWKDTGFYTLRTLSTEFNVELIHIYLQVNTSLSSCCDPITPAPLTIDPVPRHVAEGESVLLYVHNLPEALQTFSWYKGVYSLKEFKIAEYSIATKSVFPGPAHRGRATGYTNGSLLLQDLTEKDSGLYTLVTLDSNANIETAHVQVTVHKPVTQPILRVTESIVTVQSSVVFTCLSDNTGVSIRWLFKNQNLQVTERMTLSPSNCQLRIHAVRKKDAGQYRCEVFNPISSKTSLPVSLAVMNE</sequence>
<feature type="compositionally biased region" description="Basic and acidic residues" evidence="5">
    <location>
        <begin position="36"/>
        <end position="46"/>
    </location>
</feature>
<dbReference type="InterPro" id="IPR050831">
    <property type="entry name" value="CEA_cell_adhesion"/>
</dbReference>
<dbReference type="GeneTree" id="ENSGT01100000263479"/>
<evidence type="ECO:0000259" key="6">
    <source>
        <dbReference type="PROSITE" id="PS50835"/>
    </source>
</evidence>
<gene>
    <name evidence="9" type="primary">LOC120098290</name>
    <name evidence="7" type="synonym">LOC102557319</name>
</gene>
<dbReference type="Gene3D" id="2.60.40.10">
    <property type="entry name" value="Immunoglobulins"/>
    <property type="match status" value="4"/>
</dbReference>
<dbReference type="CDD" id="cd05774">
    <property type="entry name" value="IgV_CEACAM_D1"/>
    <property type="match status" value="3"/>
</dbReference>
<dbReference type="CDD" id="cd05740">
    <property type="entry name" value="IgI_hCEACAM_2_4_6_like"/>
    <property type="match status" value="1"/>
</dbReference>
<feature type="domain" description="Ig-like" evidence="6">
    <location>
        <begin position="440"/>
        <end position="528"/>
    </location>
</feature>
<evidence type="ECO:0000256" key="3">
    <source>
        <dbReference type="ARBA" id="ARBA00023319"/>
    </source>
</evidence>
<dbReference type="SMART" id="SM00408">
    <property type="entry name" value="IGc2"/>
    <property type="match status" value="2"/>
</dbReference>
<evidence type="ECO:0000256" key="5">
    <source>
        <dbReference type="SAM" id="MobiDB-lite"/>
    </source>
</evidence>
<dbReference type="InterPro" id="IPR003599">
    <property type="entry name" value="Ig_sub"/>
</dbReference>
<accession>D3ZAN0</accession>
<dbReference type="PANTHER" id="PTHR44427">
    <property type="entry name" value="CARCINOEMBRYONIC ANTIGEN-RELATED CELL ADHESION MOLECULE 19"/>
    <property type="match status" value="1"/>
</dbReference>
<dbReference type="AGR" id="RGD:41027479"/>
<protein>
    <submittedName>
        <fullName evidence="7">Carcinoembryonic antigen-related cell adhesion molecule 3-like</fullName>
    </submittedName>
</protein>
<dbReference type="HOGENOM" id="CLU_024555_1_0_1"/>
<dbReference type="Ensembl" id="ENSRNOT00000024155.8">
    <property type="protein sequence ID" value="ENSRNOP00000024155.8"/>
    <property type="gene ID" value="ENSRNOG00000071114.2"/>
</dbReference>
<dbReference type="VEuPathDB" id="HostDB:ENSRNOG00000034000"/>
<reference evidence="7" key="3">
    <citation type="submission" date="2025-09" db="UniProtKB">
        <authorList>
            <consortium name="Ensembl"/>
        </authorList>
    </citation>
    <scope>IDENTIFICATION</scope>
    <source>
        <strain evidence="7">Brown Norway</strain>
    </source>
</reference>
<reference evidence="7" key="2">
    <citation type="submission" date="2025-08" db="UniProtKB">
        <authorList>
            <consortium name="Ensembl"/>
        </authorList>
    </citation>
    <scope>IDENTIFICATION</scope>
    <source>
        <strain evidence="7">Brown Norway</strain>
    </source>
</reference>
<keyword evidence="8" id="KW-1185">Reference proteome</keyword>
<dbReference type="PANTHER" id="PTHR44427:SF1">
    <property type="entry name" value="CARCINOEMBRYONIC ANTIGEN-RELATED CELL ADHESION MOLECULE 1"/>
    <property type="match status" value="1"/>
</dbReference>
<comment type="similarity">
    <text evidence="4">Belongs to the immunoglobulin superfamily. CEA family.</text>
</comment>
<dbReference type="PROSITE" id="PS50835">
    <property type="entry name" value="IG_LIKE"/>
    <property type="match status" value="1"/>
</dbReference>
<evidence type="ECO:0000313" key="9">
    <source>
        <dbReference type="RGD" id="41027479"/>
    </source>
</evidence>
<dbReference type="InterPro" id="IPR003598">
    <property type="entry name" value="Ig_sub2"/>
</dbReference>